<comment type="caution">
    <text evidence="9">The sequence shown here is derived from an EMBL/GenBank/DDBJ whole genome shotgun (WGS) entry which is preliminary data.</text>
</comment>
<dbReference type="GO" id="GO:0003677">
    <property type="term" value="F:DNA binding"/>
    <property type="evidence" value="ECO:0007669"/>
    <property type="project" value="UniProtKB-KW"/>
</dbReference>
<dbReference type="InterPro" id="IPR013955">
    <property type="entry name" value="Rep_factor-A_C"/>
</dbReference>
<dbReference type="InterPro" id="IPR047192">
    <property type="entry name" value="Euk_RPA1_DBD_C"/>
</dbReference>
<feature type="domain" description="Replication protein A 70 kDa DNA-binding subunit B/D first OB fold" evidence="7">
    <location>
        <begin position="20"/>
        <end position="108"/>
    </location>
</feature>
<dbReference type="CDD" id="cd04476">
    <property type="entry name" value="RPA1_DBD_C"/>
    <property type="match status" value="1"/>
</dbReference>
<evidence type="ECO:0000256" key="1">
    <source>
        <dbReference type="ARBA" id="ARBA00005690"/>
    </source>
</evidence>
<organism evidence="9 10">
    <name type="scientific">Castilleja foliolosa</name>
    <dbReference type="NCBI Taxonomy" id="1961234"/>
    <lineage>
        <taxon>Eukaryota</taxon>
        <taxon>Viridiplantae</taxon>
        <taxon>Streptophyta</taxon>
        <taxon>Embryophyta</taxon>
        <taxon>Tracheophyta</taxon>
        <taxon>Spermatophyta</taxon>
        <taxon>Magnoliopsida</taxon>
        <taxon>eudicotyledons</taxon>
        <taxon>Gunneridae</taxon>
        <taxon>Pentapetalae</taxon>
        <taxon>asterids</taxon>
        <taxon>lamiids</taxon>
        <taxon>Lamiales</taxon>
        <taxon>Orobanchaceae</taxon>
        <taxon>Pedicularideae</taxon>
        <taxon>Castillejinae</taxon>
        <taxon>Castilleja</taxon>
    </lineage>
</organism>
<keyword evidence="4" id="KW-0862">Zinc</keyword>
<protein>
    <submittedName>
        <fullName evidence="9">Uncharacterized protein</fullName>
    </submittedName>
</protein>
<proteinExistence type="inferred from homology"/>
<dbReference type="Gene3D" id="2.40.50.140">
    <property type="entry name" value="Nucleic acid-binding proteins"/>
    <property type="match status" value="3"/>
</dbReference>
<reference evidence="10" key="1">
    <citation type="journal article" date="2024" name="IScience">
        <title>Strigolactones Initiate the Formation of Haustorium-like Structures in Castilleja.</title>
        <authorList>
            <person name="Buerger M."/>
            <person name="Peterson D."/>
            <person name="Chory J."/>
        </authorList>
    </citation>
    <scope>NUCLEOTIDE SEQUENCE [LARGE SCALE GENOMIC DNA]</scope>
</reference>
<accession>A0ABD3DCS3</accession>
<sequence length="525" mass="60710">MSPLFRLIKDVDRTNKPPLKLRVVRKYLRAGFENRENSSYLEIVFHDSEGGRITAIVKKINLRLFENKFIEGRVYGIKTYYVENNNGRFKTSLAKFRIVFHAKTFVAKYPEEIVFPDFLFDFRDYATLVDIDKVDETLLFDIIGKVREIHNPQEKEFGGKRARLIEVVLEDLSGRQLNCTLWGSYVDEMLSFESNLTAETPVLILQMVRAKIYREKVTISSSFEVTQIITQSKIIDNFRSQLKIDDNEATKSISRGSLTLSRMEFDDLANGNLKCYPVDNVYTVDQESTFWTCAIVASFVGDWWYLACTRCHRKLLESGDEFFCDGCKKPYKSGVYRYKMQLEVMDSTANAKFLCWDREAEKLIGRSCHDLRVEFLESRSELDDFPNELAKLIDQTILFKVTVKEYQIHNESSVFTISRLSTDATLVAKYNKWTIENEDEADFLSLMMNEDNEKAMASDEEVTTPIKKGDFLKDEGCSFNKRKLNFEEECVGSNSGRKLRSKFLNASRNTANGLEDENESAEEGK</sequence>
<comment type="similarity">
    <text evidence="1">Belongs to the replication factor A protein 1 family.</text>
</comment>
<keyword evidence="10" id="KW-1185">Reference proteome</keyword>
<evidence type="ECO:0000259" key="8">
    <source>
        <dbReference type="Pfam" id="PF08646"/>
    </source>
</evidence>
<evidence type="ECO:0000313" key="10">
    <source>
        <dbReference type="Proteomes" id="UP001632038"/>
    </source>
</evidence>
<keyword evidence="2" id="KW-0479">Metal-binding</keyword>
<dbReference type="Pfam" id="PF08646">
    <property type="entry name" value="Rep_fac-A_C"/>
    <property type="match status" value="1"/>
</dbReference>
<dbReference type="CDD" id="cd04481">
    <property type="entry name" value="RPA1_DBD_B_like"/>
    <property type="match status" value="1"/>
</dbReference>
<dbReference type="Pfam" id="PF02721">
    <property type="entry name" value="DUF223"/>
    <property type="match status" value="1"/>
</dbReference>
<feature type="compositionally biased region" description="Acidic residues" evidence="6">
    <location>
        <begin position="514"/>
        <end position="525"/>
    </location>
</feature>
<keyword evidence="3" id="KW-0863">Zinc-finger</keyword>
<evidence type="ECO:0000256" key="3">
    <source>
        <dbReference type="ARBA" id="ARBA00022771"/>
    </source>
</evidence>
<dbReference type="PANTHER" id="PTHR47165:SF4">
    <property type="entry name" value="OS03G0429900 PROTEIN"/>
    <property type="match status" value="1"/>
</dbReference>
<feature type="domain" description="Replication factor A C-terminal" evidence="8">
    <location>
        <begin position="301"/>
        <end position="413"/>
    </location>
</feature>
<dbReference type="PANTHER" id="PTHR47165">
    <property type="entry name" value="OS03G0429900 PROTEIN"/>
    <property type="match status" value="1"/>
</dbReference>
<name>A0ABD3DCS3_9LAMI</name>
<dbReference type="SUPFAM" id="SSF50249">
    <property type="entry name" value="Nucleic acid-binding proteins"/>
    <property type="match status" value="3"/>
</dbReference>
<keyword evidence="5" id="KW-0238">DNA-binding</keyword>
<evidence type="ECO:0000256" key="6">
    <source>
        <dbReference type="SAM" id="MobiDB-lite"/>
    </source>
</evidence>
<dbReference type="EMBL" id="JAVIJP010000017">
    <property type="protein sequence ID" value="KAL3639807.1"/>
    <property type="molecule type" value="Genomic_DNA"/>
</dbReference>
<feature type="region of interest" description="Disordered" evidence="6">
    <location>
        <begin position="506"/>
        <end position="525"/>
    </location>
</feature>
<evidence type="ECO:0000256" key="4">
    <source>
        <dbReference type="ARBA" id="ARBA00022833"/>
    </source>
</evidence>
<dbReference type="Proteomes" id="UP001632038">
    <property type="component" value="Unassembled WGS sequence"/>
</dbReference>
<evidence type="ECO:0000256" key="5">
    <source>
        <dbReference type="ARBA" id="ARBA00023125"/>
    </source>
</evidence>
<dbReference type="InterPro" id="IPR003871">
    <property type="entry name" value="RFA1B/D_OB_1st"/>
</dbReference>
<evidence type="ECO:0000256" key="2">
    <source>
        <dbReference type="ARBA" id="ARBA00022723"/>
    </source>
</evidence>
<gene>
    <name evidence="9" type="ORF">CASFOL_014775</name>
</gene>
<evidence type="ECO:0000259" key="7">
    <source>
        <dbReference type="Pfam" id="PF02721"/>
    </source>
</evidence>
<evidence type="ECO:0000313" key="9">
    <source>
        <dbReference type="EMBL" id="KAL3639807.1"/>
    </source>
</evidence>
<dbReference type="AlphaFoldDB" id="A0ABD3DCS3"/>
<dbReference type="GO" id="GO:0008270">
    <property type="term" value="F:zinc ion binding"/>
    <property type="evidence" value="ECO:0007669"/>
    <property type="project" value="UniProtKB-KW"/>
</dbReference>
<dbReference type="InterPro" id="IPR012340">
    <property type="entry name" value="NA-bd_OB-fold"/>
</dbReference>